<organism evidence="1 2">
    <name type="scientific">Undibacterium fentianense</name>
    <dbReference type="NCBI Taxonomy" id="2828728"/>
    <lineage>
        <taxon>Bacteria</taxon>
        <taxon>Pseudomonadati</taxon>
        <taxon>Pseudomonadota</taxon>
        <taxon>Betaproteobacteria</taxon>
        <taxon>Burkholderiales</taxon>
        <taxon>Oxalobacteraceae</taxon>
        <taxon>Undibacterium</taxon>
    </lineage>
</organism>
<sequence length="145" mass="17143">FDHHGKYETCKSKVSTIKYITKEMDYFLIGDLNSFSNVTLVEDFIRKKVLEGYSVEDFFYFKNNRSVDKFIFDSGHKITKYSKNFQQHQRNLRMDKLSPIKYFDTASIENISDNVLTNKEGLVNILEYLNDNAGKRKYKTPMLHV</sequence>
<keyword evidence="2" id="KW-1185">Reference proteome</keyword>
<proteinExistence type="predicted"/>
<dbReference type="AlphaFoldDB" id="A0A941E3S6"/>
<protein>
    <submittedName>
        <fullName evidence="1">Uncharacterized protein</fullName>
    </submittedName>
</protein>
<feature type="non-terminal residue" evidence="1">
    <location>
        <position position="1"/>
    </location>
</feature>
<dbReference type="EMBL" id="JAGSPJ010000012">
    <property type="protein sequence ID" value="MBR7801820.1"/>
    <property type="molecule type" value="Genomic_DNA"/>
</dbReference>
<name>A0A941E3S6_9BURK</name>
<dbReference type="RefSeq" id="WP_212676929.1">
    <property type="nucleotide sequence ID" value="NZ_JAGSPJ010000012.1"/>
</dbReference>
<dbReference type="Proteomes" id="UP000678545">
    <property type="component" value="Unassembled WGS sequence"/>
</dbReference>
<evidence type="ECO:0000313" key="1">
    <source>
        <dbReference type="EMBL" id="MBR7801820.1"/>
    </source>
</evidence>
<accession>A0A941E3S6</accession>
<evidence type="ECO:0000313" key="2">
    <source>
        <dbReference type="Proteomes" id="UP000678545"/>
    </source>
</evidence>
<reference evidence="1" key="1">
    <citation type="submission" date="2021-04" db="EMBL/GenBank/DDBJ databases">
        <title>novel species isolated from subtropical streams in China.</title>
        <authorList>
            <person name="Lu H."/>
        </authorList>
    </citation>
    <scope>NUCLEOTIDE SEQUENCE</scope>
    <source>
        <strain evidence="1">FT137W</strain>
    </source>
</reference>
<comment type="caution">
    <text evidence="1">The sequence shown here is derived from an EMBL/GenBank/DDBJ whole genome shotgun (WGS) entry which is preliminary data.</text>
</comment>
<gene>
    <name evidence="1" type="ORF">KDM90_17565</name>
</gene>